<evidence type="ECO:0000256" key="13">
    <source>
        <dbReference type="ARBA" id="ARBA00023027"/>
    </source>
</evidence>
<evidence type="ECO:0000256" key="14">
    <source>
        <dbReference type="ARBA" id="ARBA00023075"/>
    </source>
</evidence>
<organism evidence="21">
    <name type="scientific">Frankliniella occidentalis</name>
    <name type="common">Western flower thrips</name>
    <name type="synonym">Euthrips occidentalis</name>
    <dbReference type="NCBI Taxonomy" id="133901"/>
    <lineage>
        <taxon>Eukaryota</taxon>
        <taxon>Metazoa</taxon>
        <taxon>Ecdysozoa</taxon>
        <taxon>Arthropoda</taxon>
        <taxon>Hexapoda</taxon>
        <taxon>Insecta</taxon>
        <taxon>Pterygota</taxon>
        <taxon>Neoptera</taxon>
        <taxon>Paraneoptera</taxon>
        <taxon>Thysanoptera</taxon>
        <taxon>Terebrantia</taxon>
        <taxon>Thripoidea</taxon>
        <taxon>Thripidae</taxon>
        <taxon>Frankliniella</taxon>
    </lineage>
</organism>
<keyword evidence="13" id="KW-0520">NAD</keyword>
<feature type="transmembrane region" description="Helical" evidence="19">
    <location>
        <begin position="99"/>
        <end position="118"/>
    </location>
</feature>
<keyword evidence="9" id="KW-0999">Mitochondrion inner membrane</keyword>
<evidence type="ECO:0000256" key="17">
    <source>
        <dbReference type="ARBA" id="ARBA00031028"/>
    </source>
</evidence>
<dbReference type="AlphaFoldDB" id="I6NC78"/>
<dbReference type="PANTHER" id="PTHR46552:SF1">
    <property type="entry name" value="NADH-UBIQUINONE OXIDOREDUCTASE CHAIN 2"/>
    <property type="match status" value="1"/>
</dbReference>
<evidence type="ECO:0000313" key="22">
    <source>
        <dbReference type="Proteomes" id="UP000504606"/>
    </source>
</evidence>
<evidence type="ECO:0000256" key="1">
    <source>
        <dbReference type="ARBA" id="ARBA00003257"/>
    </source>
</evidence>
<keyword evidence="8 19" id="KW-0812">Transmembrane</keyword>
<feature type="transmembrane region" description="Helical" evidence="19">
    <location>
        <begin position="241"/>
        <end position="270"/>
    </location>
</feature>
<keyword evidence="11" id="KW-0249">Electron transport</keyword>
<dbReference type="GeneID" id="79564419"/>
<dbReference type="GO" id="GO:0008137">
    <property type="term" value="F:NADH dehydrogenase (ubiquinone) activity"/>
    <property type="evidence" value="ECO:0007669"/>
    <property type="project" value="UniProtKB-EC"/>
</dbReference>
<dbReference type="EC" id="7.1.1.2" evidence="4"/>
<evidence type="ECO:0000256" key="16">
    <source>
        <dbReference type="ARBA" id="ARBA00023136"/>
    </source>
</evidence>
<keyword evidence="14" id="KW-0830">Ubiquinone</keyword>
<keyword evidence="22" id="KW-1185">Reference proteome</keyword>
<evidence type="ECO:0000256" key="11">
    <source>
        <dbReference type="ARBA" id="ARBA00022982"/>
    </source>
</evidence>
<evidence type="ECO:0000256" key="5">
    <source>
        <dbReference type="ARBA" id="ARBA00021008"/>
    </source>
</evidence>
<reference evidence="23" key="3">
    <citation type="submission" date="2025-04" db="UniProtKB">
        <authorList>
            <consortium name="RefSeq"/>
        </authorList>
    </citation>
    <scope>IDENTIFICATION</scope>
</reference>
<comment type="similarity">
    <text evidence="3">Belongs to the complex I subunit 2 family.</text>
</comment>
<feature type="transmembrane region" description="Helical" evidence="19">
    <location>
        <begin position="178"/>
        <end position="196"/>
    </location>
</feature>
<evidence type="ECO:0000256" key="2">
    <source>
        <dbReference type="ARBA" id="ARBA00004448"/>
    </source>
</evidence>
<dbReference type="GO" id="GO:0005743">
    <property type="term" value="C:mitochondrial inner membrane"/>
    <property type="evidence" value="ECO:0007669"/>
    <property type="project" value="UniProtKB-SubCell"/>
</dbReference>
<sequence>MKLFYIYEMKKMFFLNSTKFFMLIFLSIFLALSSSNFVSMWMSFEINFYSFLPLLINKKVYESEKSMMMYFWIQSIASNSFIFFMLISKILKNDELINYLLMVMMFLKMGMFPFQLWMLSMAEKLSWFMMAFILTIQKFLPMIMISMLLSKNKMIIMMILNSIAASLMGLKSFSMRKIMIFSSMNHLTIMLLSLLISKKTTTIYILIYTFMNFITSKLFYKLNYNFIYNIFISEKSNLTSSLSMIMIIFSMMGLPPFLGFVPKTMVFIFLIEKTQFILMTTFLVSNTISSFFYLRMIFSNLIMSYNNQKMKKSIKNKTIYLVLILPFMSNFLMI</sequence>
<evidence type="ECO:0000256" key="3">
    <source>
        <dbReference type="ARBA" id="ARBA00007012"/>
    </source>
</evidence>
<comment type="subcellular location">
    <subcellularLocation>
        <location evidence="2">Mitochondrion inner membrane</location>
        <topology evidence="2">Multi-pass membrane protein</topology>
    </subcellularLocation>
</comment>
<keyword evidence="7" id="KW-0679">Respiratory chain</keyword>
<evidence type="ECO:0000256" key="7">
    <source>
        <dbReference type="ARBA" id="ARBA00022660"/>
    </source>
</evidence>
<keyword evidence="10" id="KW-1278">Translocase</keyword>
<dbReference type="InterPro" id="IPR001750">
    <property type="entry name" value="ND/Mrp_TM"/>
</dbReference>
<evidence type="ECO:0000256" key="10">
    <source>
        <dbReference type="ARBA" id="ARBA00022967"/>
    </source>
</evidence>
<evidence type="ECO:0000256" key="8">
    <source>
        <dbReference type="ARBA" id="ARBA00022692"/>
    </source>
</evidence>
<evidence type="ECO:0000256" key="4">
    <source>
        <dbReference type="ARBA" id="ARBA00012944"/>
    </source>
</evidence>
<geneLocation type="mitochondrion" evidence="21 23"/>
<dbReference type="Pfam" id="PF00361">
    <property type="entry name" value="Proton_antipo_M"/>
    <property type="match status" value="1"/>
</dbReference>
<feature type="transmembrane region" description="Helical" evidence="19">
    <location>
        <begin position="68"/>
        <end position="87"/>
    </location>
</feature>
<evidence type="ECO:0000259" key="20">
    <source>
        <dbReference type="Pfam" id="PF00361"/>
    </source>
</evidence>
<feature type="transmembrane region" description="Helical" evidence="19">
    <location>
        <begin position="202"/>
        <end position="220"/>
    </location>
</feature>
<feature type="transmembrane region" description="Helical" evidence="19">
    <location>
        <begin position="125"/>
        <end position="148"/>
    </location>
</feature>
<dbReference type="RefSeq" id="YP_006576362.1">
    <property type="nucleotide sequence ID" value="NC_018370.1"/>
</dbReference>
<dbReference type="PANTHER" id="PTHR46552">
    <property type="entry name" value="NADH-UBIQUINONE OXIDOREDUCTASE CHAIN 2"/>
    <property type="match status" value="1"/>
</dbReference>
<name>I6NC78_FRAOC</name>
<dbReference type="CTD" id="79564419"/>
<proteinExistence type="inferred from homology"/>
<dbReference type="Proteomes" id="UP000504606">
    <property type="component" value="Mitochondrion MT"/>
</dbReference>
<dbReference type="EMBL" id="JN835456">
    <property type="protein sequence ID" value="AET08364.1"/>
    <property type="molecule type" value="Genomic_DNA"/>
</dbReference>
<keyword evidence="6" id="KW-0813">Transport</keyword>
<evidence type="ECO:0000256" key="15">
    <source>
        <dbReference type="ARBA" id="ARBA00023128"/>
    </source>
</evidence>
<evidence type="ECO:0000313" key="21">
    <source>
        <dbReference type="EMBL" id="AET08364.1"/>
    </source>
</evidence>
<evidence type="ECO:0000313" key="23">
    <source>
        <dbReference type="RefSeq" id="YP_006576362.1"/>
    </source>
</evidence>
<evidence type="ECO:0000256" key="19">
    <source>
        <dbReference type="SAM" id="Phobius"/>
    </source>
</evidence>
<protein>
    <recommendedName>
        <fullName evidence="5">NADH-ubiquinone oxidoreductase chain 2</fullName>
        <ecNumber evidence="4">7.1.1.2</ecNumber>
    </recommendedName>
    <alternativeName>
        <fullName evidence="17">NADH dehydrogenase subunit 2</fullName>
    </alternativeName>
</protein>
<keyword evidence="16 19" id="KW-0472">Membrane</keyword>
<comment type="function">
    <text evidence="1">Core subunit of the mitochondrial membrane respiratory chain NADH dehydrogenase (Complex I) that is believed to belong to the minimal assembly required for catalysis. Complex I functions in the transfer of electrons from NADH to the respiratory chain. The immediate electron acceptor for the enzyme is believed to be ubiquinone.</text>
</comment>
<evidence type="ECO:0000256" key="9">
    <source>
        <dbReference type="ARBA" id="ARBA00022792"/>
    </source>
</evidence>
<feature type="transmembrane region" description="Helical" evidence="19">
    <location>
        <begin position="276"/>
        <end position="298"/>
    </location>
</feature>
<feature type="transmembrane region" description="Helical" evidence="19">
    <location>
        <begin position="318"/>
        <end position="333"/>
    </location>
</feature>
<dbReference type="InterPro" id="IPR050175">
    <property type="entry name" value="Complex_I_Subunit_2"/>
</dbReference>
<keyword evidence="12 19" id="KW-1133">Transmembrane helix</keyword>
<evidence type="ECO:0000256" key="6">
    <source>
        <dbReference type="ARBA" id="ARBA00022448"/>
    </source>
</evidence>
<dbReference type="GO" id="GO:0006120">
    <property type="term" value="P:mitochondrial electron transport, NADH to ubiquinone"/>
    <property type="evidence" value="ECO:0007669"/>
    <property type="project" value="TreeGrafter"/>
</dbReference>
<reference evidence="23" key="2">
    <citation type="submission" date="2012-08" db="EMBL/GenBank/DDBJ databases">
        <authorList>
            <consortium name="NCBI Genome Project"/>
        </authorList>
    </citation>
    <scope>NUCLEOTIDE SEQUENCE</scope>
</reference>
<dbReference type="KEGG" id="foc:YP_006576362"/>
<accession>I6NC78</accession>
<keyword evidence="15 21" id="KW-0496">Mitochondrion</keyword>
<feature type="domain" description="NADH:quinone oxidoreductase/Mrp antiporter transmembrane" evidence="20">
    <location>
        <begin position="34"/>
        <end position="288"/>
    </location>
</feature>
<comment type="catalytic activity">
    <reaction evidence="18">
        <text>a ubiquinone + NADH + 5 H(+)(in) = a ubiquinol + NAD(+) + 4 H(+)(out)</text>
        <dbReference type="Rhea" id="RHEA:29091"/>
        <dbReference type="Rhea" id="RHEA-COMP:9565"/>
        <dbReference type="Rhea" id="RHEA-COMP:9566"/>
        <dbReference type="ChEBI" id="CHEBI:15378"/>
        <dbReference type="ChEBI" id="CHEBI:16389"/>
        <dbReference type="ChEBI" id="CHEBI:17976"/>
        <dbReference type="ChEBI" id="CHEBI:57540"/>
        <dbReference type="ChEBI" id="CHEBI:57945"/>
        <dbReference type="EC" id="7.1.1.2"/>
    </reaction>
</comment>
<feature type="transmembrane region" description="Helical" evidence="19">
    <location>
        <begin position="12"/>
        <end position="32"/>
    </location>
</feature>
<reference evidence="21 22" key="1">
    <citation type="journal article" date="2012" name="Gene">
        <title>The complete mitochondrial genome sequence of the western flower thrips Frankliniella occidentalis (Thysanoptera: Thripidae) contains triplicate putative control regions.</title>
        <authorList>
            <person name="Yan D."/>
            <person name="Tang Y."/>
            <person name="Xue X."/>
            <person name="Wang M."/>
            <person name="Liu F."/>
            <person name="Fan J."/>
        </authorList>
    </citation>
    <scope>NUCLEOTIDE SEQUENCE</scope>
</reference>
<evidence type="ECO:0000256" key="18">
    <source>
        <dbReference type="ARBA" id="ARBA00049551"/>
    </source>
</evidence>
<evidence type="ECO:0000256" key="12">
    <source>
        <dbReference type="ARBA" id="ARBA00022989"/>
    </source>
</evidence>